<dbReference type="EnsemblMetazoa" id="ACHR007857-RA">
    <property type="protein sequence ID" value="ACHR007857-PA"/>
    <property type="gene ID" value="ACHR007857"/>
</dbReference>
<dbReference type="InterPro" id="IPR009003">
    <property type="entry name" value="Peptidase_S1_PA"/>
</dbReference>
<evidence type="ECO:0000313" key="3">
    <source>
        <dbReference type="EnsemblMetazoa" id="ACHR007857-PA"/>
    </source>
</evidence>
<reference evidence="3" key="2">
    <citation type="submission" date="2020-05" db="UniProtKB">
        <authorList>
            <consortium name="EnsemblMetazoa"/>
        </authorList>
    </citation>
    <scope>IDENTIFICATION</scope>
    <source>
        <strain evidence="3">ACHKN1017</strain>
    </source>
</reference>
<dbReference type="AlphaFoldDB" id="A0A182KAS0"/>
<comment type="similarity">
    <text evidence="1">Belongs to the peptidase S1 family. CLIP subfamily.</text>
</comment>
<dbReference type="InterPro" id="IPR043504">
    <property type="entry name" value="Peptidase_S1_PA_chymotrypsin"/>
</dbReference>
<dbReference type="PANTHER" id="PTHR24260">
    <property type="match status" value="1"/>
</dbReference>
<dbReference type="Pfam" id="PF00089">
    <property type="entry name" value="Trypsin"/>
    <property type="match status" value="1"/>
</dbReference>
<dbReference type="Gene3D" id="2.40.10.10">
    <property type="entry name" value="Trypsin-like serine proteases"/>
    <property type="match status" value="1"/>
</dbReference>
<dbReference type="Proteomes" id="UP000075881">
    <property type="component" value="Unassembled WGS sequence"/>
</dbReference>
<organism evidence="3 4">
    <name type="scientific">Anopheles christyi</name>
    <dbReference type="NCBI Taxonomy" id="43041"/>
    <lineage>
        <taxon>Eukaryota</taxon>
        <taxon>Metazoa</taxon>
        <taxon>Ecdysozoa</taxon>
        <taxon>Arthropoda</taxon>
        <taxon>Hexapoda</taxon>
        <taxon>Insecta</taxon>
        <taxon>Pterygota</taxon>
        <taxon>Neoptera</taxon>
        <taxon>Endopterygota</taxon>
        <taxon>Diptera</taxon>
        <taxon>Nematocera</taxon>
        <taxon>Culicoidea</taxon>
        <taxon>Culicidae</taxon>
        <taxon>Anophelinae</taxon>
        <taxon>Anopheles</taxon>
    </lineage>
</organism>
<dbReference type="GO" id="GO:0006508">
    <property type="term" value="P:proteolysis"/>
    <property type="evidence" value="ECO:0007669"/>
    <property type="project" value="InterPro"/>
</dbReference>
<dbReference type="InterPro" id="IPR001254">
    <property type="entry name" value="Trypsin_dom"/>
</dbReference>
<dbReference type="STRING" id="43041.A0A182KAS0"/>
<evidence type="ECO:0000313" key="4">
    <source>
        <dbReference type="Proteomes" id="UP000075881"/>
    </source>
</evidence>
<name>A0A182KAS0_9DIPT</name>
<keyword evidence="4" id="KW-1185">Reference proteome</keyword>
<dbReference type="PANTHER" id="PTHR24260:SF136">
    <property type="entry name" value="GH08193P-RELATED"/>
    <property type="match status" value="1"/>
</dbReference>
<feature type="domain" description="Peptidase S1" evidence="2">
    <location>
        <begin position="87"/>
        <end position="176"/>
    </location>
</feature>
<accession>A0A182KAS0</accession>
<dbReference type="VEuPathDB" id="VectorBase:ACHR007857"/>
<protein>
    <recommendedName>
        <fullName evidence="2">Peptidase S1 domain-containing protein</fullName>
    </recommendedName>
</protein>
<dbReference type="SUPFAM" id="SSF50494">
    <property type="entry name" value="Trypsin-like serine proteases"/>
    <property type="match status" value="1"/>
</dbReference>
<proteinExistence type="inferred from homology"/>
<dbReference type="GO" id="GO:0004252">
    <property type="term" value="F:serine-type endopeptidase activity"/>
    <property type="evidence" value="ECO:0007669"/>
    <property type="project" value="InterPro"/>
</dbReference>
<dbReference type="InterPro" id="IPR051333">
    <property type="entry name" value="CLIP_Serine_Protease"/>
</dbReference>
<reference evidence="4" key="1">
    <citation type="submission" date="2013-03" db="EMBL/GenBank/DDBJ databases">
        <title>The Genome Sequence of Anopheles christyi ACHKN1017.</title>
        <authorList>
            <consortium name="The Broad Institute Genomics Platform"/>
            <person name="Neafsey D.E."/>
            <person name="Besansky N."/>
            <person name="Walker B."/>
            <person name="Young S.K."/>
            <person name="Zeng Q."/>
            <person name="Gargeya S."/>
            <person name="Fitzgerald M."/>
            <person name="Haas B."/>
            <person name="Abouelleil A."/>
            <person name="Allen A.W."/>
            <person name="Alvarado L."/>
            <person name="Arachchi H.M."/>
            <person name="Berlin A.M."/>
            <person name="Chapman S.B."/>
            <person name="Gainer-Dewar J."/>
            <person name="Goldberg J."/>
            <person name="Griggs A."/>
            <person name="Gujja S."/>
            <person name="Hansen M."/>
            <person name="Howarth C."/>
            <person name="Imamovic A."/>
            <person name="Ireland A."/>
            <person name="Larimer J."/>
            <person name="McCowan C."/>
            <person name="Murphy C."/>
            <person name="Pearson M."/>
            <person name="Poon T.W."/>
            <person name="Priest M."/>
            <person name="Roberts A."/>
            <person name="Saif S."/>
            <person name="Shea T."/>
            <person name="Sisk P."/>
            <person name="Sykes S."/>
            <person name="Wortman J."/>
            <person name="Nusbaum C."/>
            <person name="Birren B."/>
        </authorList>
    </citation>
    <scope>NUCLEOTIDE SEQUENCE [LARGE SCALE GENOMIC DNA]</scope>
    <source>
        <strain evidence="4">ACHKN1017</strain>
    </source>
</reference>
<evidence type="ECO:0000256" key="1">
    <source>
        <dbReference type="ARBA" id="ARBA00024195"/>
    </source>
</evidence>
<sequence>MWKGGFLYSDLIYDNHIVPFAIGLSSGTSLNSSDTYKAFVQMSFYADWIAETIREEGEEVSLDPLACAKRYLKLHPQINNTELFEPSNSVEFVASIYDSSNAVQSMKCVGALIRKDVVVTLAQCASNLIVVFSDRSSISIRDIIIHPNYTDSSLYNNIAILKLVSETSVAPVQIAPFYSKHDKVKLYATENSVGDGLK</sequence>
<evidence type="ECO:0000259" key="2">
    <source>
        <dbReference type="Pfam" id="PF00089"/>
    </source>
</evidence>